<evidence type="ECO:0000256" key="4">
    <source>
        <dbReference type="RuleBase" id="RU361279"/>
    </source>
</evidence>
<dbReference type="GO" id="GO:0005524">
    <property type="term" value="F:ATP binding"/>
    <property type="evidence" value="ECO:0007669"/>
    <property type="project" value="UniProtKB-KW"/>
</dbReference>
<dbReference type="InterPro" id="IPR002698">
    <property type="entry name" value="FTHF_cligase"/>
</dbReference>
<sequence>MTKAEQRQMAYAARNAQADKDAVSAEICRRVLEQSWYQAARTVMWYLHCRSEVRTLATVAAELAGGKRIVVPYCTVDAEGQKQLGLWHLQAIGELQPGMWNILEPPRERWLEPAKQVRAEELDVVIVPGVAFDRQGGRLGNGAGYYDRLLQNVRPDAVLAAVCYEAQLLPQVAMERHDIYMDRVITEQAIYPGKGRAGC</sequence>
<keyword evidence="4" id="KW-0479">Metal-binding</keyword>
<evidence type="ECO:0000256" key="2">
    <source>
        <dbReference type="ARBA" id="ARBA00022741"/>
    </source>
</evidence>
<dbReference type="KEGG" id="mko:MKLM6_2730"/>
<organism evidence="5 6">
    <name type="scientific">Methylomonas koyamae</name>
    <dbReference type="NCBI Taxonomy" id="702114"/>
    <lineage>
        <taxon>Bacteria</taxon>
        <taxon>Pseudomonadati</taxon>
        <taxon>Pseudomonadota</taxon>
        <taxon>Gammaproteobacteria</taxon>
        <taxon>Methylococcales</taxon>
        <taxon>Methylococcaceae</taxon>
        <taxon>Methylomonas</taxon>
    </lineage>
</organism>
<dbReference type="GO" id="GO:0030272">
    <property type="term" value="F:5-formyltetrahydrofolate cyclo-ligase activity"/>
    <property type="evidence" value="ECO:0007669"/>
    <property type="project" value="UniProtKB-EC"/>
</dbReference>
<protein>
    <recommendedName>
        <fullName evidence="4">5-formyltetrahydrofolate cyclo-ligase</fullName>
        <ecNumber evidence="4">6.3.3.2</ecNumber>
    </recommendedName>
</protein>
<dbReference type="AlphaFoldDB" id="A0A291IL66"/>
<proteinExistence type="inferred from homology"/>
<dbReference type="PIRSF" id="PIRSF006806">
    <property type="entry name" value="FTHF_cligase"/>
    <property type="match status" value="1"/>
</dbReference>
<comment type="caution">
    <text evidence="5">The sequence shown here is derived from an EMBL/GenBank/DDBJ whole genome shotgun (WGS) entry which is preliminary data.</text>
</comment>
<evidence type="ECO:0000256" key="3">
    <source>
        <dbReference type="ARBA" id="ARBA00022840"/>
    </source>
</evidence>
<dbReference type="PANTHER" id="PTHR23407">
    <property type="entry name" value="ATPASE INHIBITOR/5-FORMYLTETRAHYDROFOLATE CYCLO-LIGASE"/>
    <property type="match status" value="1"/>
</dbReference>
<keyword evidence="2 4" id="KW-0547">Nucleotide-binding</keyword>
<dbReference type="RefSeq" id="WP_064025096.1">
    <property type="nucleotide sequence ID" value="NZ_CP023669.1"/>
</dbReference>
<dbReference type="InterPro" id="IPR037171">
    <property type="entry name" value="NagB/RpiA_transferase-like"/>
</dbReference>
<evidence type="ECO:0000313" key="6">
    <source>
        <dbReference type="Proteomes" id="UP000077734"/>
    </source>
</evidence>
<accession>A0A291IL66</accession>
<dbReference type="GO" id="GO:0009396">
    <property type="term" value="P:folic acid-containing compound biosynthetic process"/>
    <property type="evidence" value="ECO:0007669"/>
    <property type="project" value="TreeGrafter"/>
</dbReference>
<comment type="similarity">
    <text evidence="1 4">Belongs to the 5-formyltetrahydrofolate cyclo-ligase family.</text>
</comment>
<evidence type="ECO:0000313" key="5">
    <source>
        <dbReference type="EMBL" id="OAI28948.1"/>
    </source>
</evidence>
<dbReference type="InterPro" id="IPR024185">
    <property type="entry name" value="FTHF_cligase-like_sf"/>
</dbReference>
<gene>
    <name evidence="5" type="ORF">A1356_05310</name>
</gene>
<dbReference type="EC" id="6.3.3.2" evidence="4"/>
<comment type="cofactor">
    <cofactor evidence="4">
        <name>Mg(2+)</name>
        <dbReference type="ChEBI" id="CHEBI:18420"/>
    </cofactor>
</comment>
<keyword evidence="6" id="KW-1185">Reference proteome</keyword>
<dbReference type="Proteomes" id="UP000077734">
    <property type="component" value="Unassembled WGS sequence"/>
</dbReference>
<dbReference type="PANTHER" id="PTHR23407:SF1">
    <property type="entry name" value="5-FORMYLTETRAHYDROFOLATE CYCLO-LIGASE"/>
    <property type="match status" value="1"/>
</dbReference>
<dbReference type="GO" id="GO:0035999">
    <property type="term" value="P:tetrahydrofolate interconversion"/>
    <property type="evidence" value="ECO:0007669"/>
    <property type="project" value="TreeGrafter"/>
</dbReference>
<keyword evidence="4" id="KW-0460">Magnesium</keyword>
<dbReference type="Gene3D" id="3.40.50.10420">
    <property type="entry name" value="NagB/RpiA/CoA transferase-like"/>
    <property type="match status" value="1"/>
</dbReference>
<keyword evidence="3 4" id="KW-0067">ATP-binding</keyword>
<name>A0A291IL66_9GAMM</name>
<reference evidence="5 6" key="1">
    <citation type="submission" date="2016-03" db="EMBL/GenBank/DDBJ databases">
        <authorList>
            <person name="Heylen K."/>
            <person name="De Vos P."/>
            <person name="Vekeman B."/>
        </authorList>
    </citation>
    <scope>NUCLEOTIDE SEQUENCE [LARGE SCALE GENOMIC DNA]</scope>
    <source>
        <strain evidence="5 6">R-49807</strain>
    </source>
</reference>
<dbReference type="Pfam" id="PF01812">
    <property type="entry name" value="5-FTHF_cyc-lig"/>
    <property type="match status" value="1"/>
</dbReference>
<comment type="catalytic activity">
    <reaction evidence="4">
        <text>(6S)-5-formyl-5,6,7,8-tetrahydrofolate + ATP = (6R)-5,10-methenyltetrahydrofolate + ADP + phosphate</text>
        <dbReference type="Rhea" id="RHEA:10488"/>
        <dbReference type="ChEBI" id="CHEBI:30616"/>
        <dbReference type="ChEBI" id="CHEBI:43474"/>
        <dbReference type="ChEBI" id="CHEBI:57455"/>
        <dbReference type="ChEBI" id="CHEBI:57457"/>
        <dbReference type="ChEBI" id="CHEBI:456216"/>
        <dbReference type="EC" id="6.3.3.2"/>
    </reaction>
</comment>
<evidence type="ECO:0000256" key="1">
    <source>
        <dbReference type="ARBA" id="ARBA00010638"/>
    </source>
</evidence>
<dbReference type="NCBIfam" id="TIGR02727">
    <property type="entry name" value="MTHFS_bact"/>
    <property type="match status" value="1"/>
</dbReference>
<dbReference type="GO" id="GO:0046872">
    <property type="term" value="F:metal ion binding"/>
    <property type="evidence" value="ECO:0007669"/>
    <property type="project" value="UniProtKB-KW"/>
</dbReference>
<dbReference type="EMBL" id="LUUL01000052">
    <property type="protein sequence ID" value="OAI28948.1"/>
    <property type="molecule type" value="Genomic_DNA"/>
</dbReference>
<dbReference type="SUPFAM" id="SSF100950">
    <property type="entry name" value="NagB/RpiA/CoA transferase-like"/>
    <property type="match status" value="1"/>
</dbReference>